<dbReference type="KEGG" id="cmax:111467928"/>
<feature type="domain" description="TRF2/HOY1 PH-like" evidence="2">
    <location>
        <begin position="2"/>
        <end position="115"/>
    </location>
</feature>
<evidence type="ECO:0000313" key="4">
    <source>
        <dbReference type="RefSeq" id="XP_022968797.1"/>
    </source>
</evidence>
<evidence type="ECO:0000259" key="2">
    <source>
        <dbReference type="Pfam" id="PF24818"/>
    </source>
</evidence>
<protein>
    <submittedName>
        <fullName evidence="4">Uncharacterized protein LOC111467928 isoform X1</fullName>
    </submittedName>
</protein>
<organism evidence="3 4">
    <name type="scientific">Cucurbita maxima</name>
    <name type="common">Pumpkin</name>
    <name type="synonym">Winter squash</name>
    <dbReference type="NCBI Taxonomy" id="3661"/>
    <lineage>
        <taxon>Eukaryota</taxon>
        <taxon>Viridiplantae</taxon>
        <taxon>Streptophyta</taxon>
        <taxon>Embryophyta</taxon>
        <taxon>Tracheophyta</taxon>
        <taxon>Spermatophyta</taxon>
        <taxon>Magnoliopsida</taxon>
        <taxon>eudicotyledons</taxon>
        <taxon>Gunneridae</taxon>
        <taxon>Pentapetalae</taxon>
        <taxon>rosids</taxon>
        <taxon>fabids</taxon>
        <taxon>Cucurbitales</taxon>
        <taxon>Cucurbitaceae</taxon>
        <taxon>Cucurbiteae</taxon>
        <taxon>Cucurbita</taxon>
    </lineage>
</organism>
<sequence length="186" mass="21382">MKLYIGKWQLPLSNTNKLVVKGLFVKKQLCYEISSNGCRVKIEIDWSNIIGIRAAMKKNEPGVLEVELSEPPKFYKELGQKDVGAHSQWVDGSDFTRGQASTCRRHFIMFPPTILDKHFERLIRFDERLFMLSQRPYPTFNVPYFHSQQFLQTALQTPFRNSNAPTSDADPSSTQLYTSDSNDPTS</sequence>
<evidence type="ECO:0000313" key="3">
    <source>
        <dbReference type="Proteomes" id="UP000504608"/>
    </source>
</evidence>
<dbReference type="GeneID" id="111467928"/>
<feature type="region of interest" description="Disordered" evidence="1">
    <location>
        <begin position="159"/>
        <end position="186"/>
    </location>
</feature>
<dbReference type="InterPro" id="IPR057939">
    <property type="entry name" value="TRF2_HOY1_PH"/>
</dbReference>
<dbReference type="Pfam" id="PF24818">
    <property type="entry name" value="PH_TRF2_HOY1"/>
    <property type="match status" value="1"/>
</dbReference>
<dbReference type="RefSeq" id="XP_022968797.1">
    <property type="nucleotide sequence ID" value="XM_023113029.1"/>
</dbReference>
<accession>A0A6J1HUI1</accession>
<reference evidence="4" key="1">
    <citation type="submission" date="2025-08" db="UniProtKB">
        <authorList>
            <consortium name="RefSeq"/>
        </authorList>
    </citation>
    <scope>IDENTIFICATION</scope>
    <source>
        <tissue evidence="4">Young leaves</tissue>
    </source>
</reference>
<dbReference type="PANTHER" id="PTHR33494:SF5">
    <property type="entry name" value="F10A16.6 PROTEIN"/>
    <property type="match status" value="1"/>
</dbReference>
<evidence type="ECO:0000256" key="1">
    <source>
        <dbReference type="SAM" id="MobiDB-lite"/>
    </source>
</evidence>
<dbReference type="Proteomes" id="UP000504608">
    <property type="component" value="Unplaced"/>
</dbReference>
<dbReference type="OrthoDB" id="1689622at2759"/>
<dbReference type="AlphaFoldDB" id="A0A6J1HUI1"/>
<keyword evidence="3" id="KW-1185">Reference proteome</keyword>
<proteinExistence type="predicted"/>
<name>A0A6J1HUI1_CUCMA</name>
<gene>
    <name evidence="4" type="primary">LOC111467928</name>
</gene>
<dbReference type="PANTHER" id="PTHR33494">
    <property type="entry name" value="OS02G0793800 PROTEIN"/>
    <property type="match status" value="1"/>
</dbReference>